<feature type="compositionally biased region" description="Low complexity" evidence="6">
    <location>
        <begin position="308"/>
        <end position="320"/>
    </location>
</feature>
<feature type="region of interest" description="Disordered" evidence="6">
    <location>
        <begin position="298"/>
        <end position="428"/>
    </location>
</feature>
<accession>A0AAC9HTU3</accession>
<keyword evidence="2 5" id="KW-0547">Nucleotide-binding</keyword>
<evidence type="ECO:0000256" key="5">
    <source>
        <dbReference type="PROSITE-ProRule" id="PRU10141"/>
    </source>
</evidence>
<dbReference type="GO" id="GO:0004674">
    <property type="term" value="F:protein serine/threonine kinase activity"/>
    <property type="evidence" value="ECO:0007669"/>
    <property type="project" value="TreeGrafter"/>
</dbReference>
<dbReference type="PROSITE" id="PS00107">
    <property type="entry name" value="PROTEIN_KINASE_ATP"/>
    <property type="match status" value="1"/>
</dbReference>
<dbReference type="EMBL" id="CP014859">
    <property type="protein sequence ID" value="AOS65333.1"/>
    <property type="molecule type" value="Genomic_DNA"/>
</dbReference>
<feature type="transmembrane region" description="Helical" evidence="7">
    <location>
        <begin position="431"/>
        <end position="452"/>
    </location>
</feature>
<feature type="region of interest" description="Disordered" evidence="6">
    <location>
        <begin position="457"/>
        <end position="477"/>
    </location>
</feature>
<keyword evidence="7" id="KW-0812">Transmembrane</keyword>
<dbReference type="PANTHER" id="PTHR43289">
    <property type="entry name" value="MITOGEN-ACTIVATED PROTEIN KINASE KINASE KINASE 20-RELATED"/>
    <property type="match status" value="1"/>
</dbReference>
<dbReference type="PROSITE" id="PS00109">
    <property type="entry name" value="PROTEIN_KINASE_TYR"/>
    <property type="match status" value="1"/>
</dbReference>
<feature type="domain" description="Protein kinase" evidence="8">
    <location>
        <begin position="15"/>
        <end position="274"/>
    </location>
</feature>
<evidence type="ECO:0000256" key="3">
    <source>
        <dbReference type="ARBA" id="ARBA00022777"/>
    </source>
</evidence>
<dbReference type="Gene3D" id="3.30.200.20">
    <property type="entry name" value="Phosphorylase Kinase, domain 1"/>
    <property type="match status" value="1"/>
</dbReference>
<keyword evidence="10" id="KW-1185">Reference proteome</keyword>
<dbReference type="InterPro" id="IPR008266">
    <property type="entry name" value="Tyr_kinase_AS"/>
</dbReference>
<organism evidence="9 10">
    <name type="scientific">Actinoalloteichus hymeniacidonis</name>
    <dbReference type="NCBI Taxonomy" id="340345"/>
    <lineage>
        <taxon>Bacteria</taxon>
        <taxon>Bacillati</taxon>
        <taxon>Actinomycetota</taxon>
        <taxon>Actinomycetes</taxon>
        <taxon>Pseudonocardiales</taxon>
        <taxon>Pseudonocardiaceae</taxon>
        <taxon>Actinoalloteichus</taxon>
    </lineage>
</organism>
<keyword evidence="4 5" id="KW-0067">ATP-binding</keyword>
<keyword evidence="7" id="KW-1133">Transmembrane helix</keyword>
<protein>
    <submittedName>
        <fullName evidence="9">Protein kinase family protein</fullName>
    </submittedName>
</protein>
<dbReference type="RefSeq" id="WP_069851873.1">
    <property type="nucleotide sequence ID" value="NZ_CP014859.1"/>
</dbReference>
<feature type="binding site" evidence="5">
    <location>
        <position position="43"/>
    </location>
    <ligand>
        <name>ATP</name>
        <dbReference type="ChEBI" id="CHEBI:30616"/>
    </ligand>
</feature>
<evidence type="ECO:0000256" key="6">
    <source>
        <dbReference type="SAM" id="MobiDB-lite"/>
    </source>
</evidence>
<dbReference type="InterPro" id="IPR000719">
    <property type="entry name" value="Prot_kinase_dom"/>
</dbReference>
<evidence type="ECO:0000256" key="2">
    <source>
        <dbReference type="ARBA" id="ARBA00022741"/>
    </source>
</evidence>
<keyword evidence="7" id="KW-0472">Membrane</keyword>
<dbReference type="GO" id="GO:0005524">
    <property type="term" value="F:ATP binding"/>
    <property type="evidence" value="ECO:0007669"/>
    <property type="project" value="UniProtKB-UniRule"/>
</dbReference>
<dbReference type="Gene3D" id="1.10.510.10">
    <property type="entry name" value="Transferase(Phosphotransferase) domain 1"/>
    <property type="match status" value="1"/>
</dbReference>
<evidence type="ECO:0000313" key="10">
    <source>
        <dbReference type="Proteomes" id="UP000095210"/>
    </source>
</evidence>
<dbReference type="Proteomes" id="UP000095210">
    <property type="component" value="Chromosome"/>
</dbReference>
<evidence type="ECO:0000313" key="9">
    <source>
        <dbReference type="EMBL" id="AOS65333.1"/>
    </source>
</evidence>
<feature type="compositionally biased region" description="Low complexity" evidence="6">
    <location>
        <begin position="402"/>
        <end position="419"/>
    </location>
</feature>
<evidence type="ECO:0000256" key="7">
    <source>
        <dbReference type="SAM" id="Phobius"/>
    </source>
</evidence>
<evidence type="ECO:0000259" key="8">
    <source>
        <dbReference type="PROSITE" id="PS50011"/>
    </source>
</evidence>
<keyword evidence="1" id="KW-0808">Transferase</keyword>
<dbReference type="InterPro" id="IPR011009">
    <property type="entry name" value="Kinase-like_dom_sf"/>
</dbReference>
<name>A0AAC9HTU3_9PSEU</name>
<evidence type="ECO:0000256" key="1">
    <source>
        <dbReference type="ARBA" id="ARBA00022679"/>
    </source>
</evidence>
<evidence type="ECO:0000256" key="4">
    <source>
        <dbReference type="ARBA" id="ARBA00022840"/>
    </source>
</evidence>
<dbReference type="AlphaFoldDB" id="A0AAC9HTU3"/>
<dbReference type="KEGG" id="ahm:TL08_22765"/>
<sequence>MESLAADDPRTIERYRLFGRLGAGGMGRVFLALSSDGRTVALKLIHQQLTTDPLFRSRFRQEVEAARLVSGAYTAPVMDADAEATVPWLATVYVPGPSLRHAVAEDGPLPVSTVRTLAAGLAAALREVHRVNLIHRDLTPANVLLTEDGPRVIDFGITRAADSTGGLTATGMLVGSPGFLSPEQVEGHELTPASDVFALGATLCFAASGTGPFGTASSAALLYRVVHSEPELDTLEPEVRAIVEPCLAKDPTERPSPDDLLRQIGAVDTGDTWLPQSIVELIDSQRDQVRTLRAGAELIAGTPGQGSAAPTPGDADATDAVPESVQPEVDEMDAPTTRSRPSGGAKPFSHTLVSSLEPSVSRSIAEHPVRAGNGGQPPAHTRLQPHPADANSQSGYHQVPQPTHATNTAAAGPATATQATPPPPRSRRGRVAALGITVVVVIAIVVLAFNLIPRGGLPVSGTGSPETGADDVRNDPPPVGEVAGAFVDEWAGLIESPEDESETVYVNIRITGGNLGASVGTVTGTVTGCSAALILDDASDTRLQFHERDLETGNEDADCPDESENATLDLLGDGTLRYTSDDPERSGTFSEALAELPAELEGEWSGSVLPAGEDEDEDAEPVEVELALDGGATGEEIGVFTRPLGGCSAVLTLRSATPGEANIVETDQGIVNEGYECVEPASTVLRLTEDGGLHYRSYEPSREGVLELD</sequence>
<feature type="compositionally biased region" description="Polar residues" evidence="6">
    <location>
        <begin position="351"/>
        <end position="362"/>
    </location>
</feature>
<dbReference type="SUPFAM" id="SSF56112">
    <property type="entry name" value="Protein kinase-like (PK-like)"/>
    <property type="match status" value="1"/>
</dbReference>
<dbReference type="PROSITE" id="PS50011">
    <property type="entry name" value="PROTEIN_KINASE_DOM"/>
    <property type="match status" value="1"/>
</dbReference>
<reference evidence="10" key="1">
    <citation type="submission" date="2016-03" db="EMBL/GenBank/DDBJ databases">
        <title>Complete genome sequence of the type strain Actinoalloteichus hymeniacidonis DSM 45092.</title>
        <authorList>
            <person name="Schaffert L."/>
            <person name="Albersmeier A."/>
            <person name="Winkler A."/>
            <person name="Kalinowski J."/>
            <person name="Zotchev S."/>
            <person name="Ruckert C."/>
        </authorList>
    </citation>
    <scope>NUCLEOTIDE SEQUENCE [LARGE SCALE GENOMIC DNA]</scope>
    <source>
        <strain evidence="10">HPA177(T) (DSM 45092(T))</strain>
    </source>
</reference>
<gene>
    <name evidence="9" type="ORF">TL08_22765</name>
</gene>
<proteinExistence type="predicted"/>
<keyword evidence="3 9" id="KW-0418">Kinase</keyword>
<dbReference type="Pfam" id="PF00069">
    <property type="entry name" value="Pkinase"/>
    <property type="match status" value="1"/>
</dbReference>
<dbReference type="PANTHER" id="PTHR43289:SF34">
    <property type="entry name" value="SERINE_THREONINE-PROTEIN KINASE YBDM-RELATED"/>
    <property type="match status" value="1"/>
</dbReference>
<dbReference type="CDD" id="cd14014">
    <property type="entry name" value="STKc_PknB_like"/>
    <property type="match status" value="1"/>
</dbReference>
<dbReference type="InterPro" id="IPR017441">
    <property type="entry name" value="Protein_kinase_ATP_BS"/>
</dbReference>